<dbReference type="AlphaFoldDB" id="A0A0F9HTJ3"/>
<accession>A0A0F9HTJ3</accession>
<dbReference type="EMBL" id="LAZR01021522">
    <property type="protein sequence ID" value="KKL85025.1"/>
    <property type="molecule type" value="Genomic_DNA"/>
</dbReference>
<organism evidence="1">
    <name type="scientific">marine sediment metagenome</name>
    <dbReference type="NCBI Taxonomy" id="412755"/>
    <lineage>
        <taxon>unclassified sequences</taxon>
        <taxon>metagenomes</taxon>
        <taxon>ecological metagenomes</taxon>
    </lineage>
</organism>
<reference evidence="1" key="1">
    <citation type="journal article" date="2015" name="Nature">
        <title>Complex archaea that bridge the gap between prokaryotes and eukaryotes.</title>
        <authorList>
            <person name="Spang A."/>
            <person name="Saw J.H."/>
            <person name="Jorgensen S.L."/>
            <person name="Zaremba-Niedzwiedzka K."/>
            <person name="Martijn J."/>
            <person name="Lind A.E."/>
            <person name="van Eijk R."/>
            <person name="Schleper C."/>
            <person name="Guy L."/>
            <person name="Ettema T.J."/>
        </authorList>
    </citation>
    <scope>NUCLEOTIDE SEQUENCE</scope>
</reference>
<protein>
    <submittedName>
        <fullName evidence="1">Uncharacterized protein</fullName>
    </submittedName>
</protein>
<proteinExistence type="predicted"/>
<gene>
    <name evidence="1" type="ORF">LCGC14_1958870</name>
</gene>
<name>A0A0F9HTJ3_9ZZZZ</name>
<sequence>MAKILVDERTLELMPDFIQQVEKIVGEVLIVDSLAYGVKELLFEYKDFEYNQVVLARVNKSTNLTYQTGKMLVTGINSADHYLIHYA</sequence>
<evidence type="ECO:0000313" key="1">
    <source>
        <dbReference type="EMBL" id="KKL85025.1"/>
    </source>
</evidence>
<comment type="caution">
    <text evidence="1">The sequence shown here is derived from an EMBL/GenBank/DDBJ whole genome shotgun (WGS) entry which is preliminary data.</text>
</comment>